<keyword evidence="8" id="KW-0378">Hydrolase</keyword>
<comment type="pathway">
    <text evidence="2">Purine metabolism; IMP biosynthesis via de novo pathway; IMP from 5-formamido-1-(5-phospho-D-ribosyl)imidazole-4-carboxamide: step 1/1.</text>
</comment>
<evidence type="ECO:0000313" key="12">
    <source>
        <dbReference type="Proteomes" id="UP000054477"/>
    </source>
</evidence>
<evidence type="ECO:0000256" key="4">
    <source>
        <dbReference type="ARBA" id="ARBA00007667"/>
    </source>
</evidence>
<evidence type="ECO:0000313" key="11">
    <source>
        <dbReference type="EMBL" id="KIK07904.1"/>
    </source>
</evidence>
<comment type="pathway">
    <text evidence="3">Purine metabolism; IMP biosynthesis via de novo pathway; 5-formamido-1-(5-phospho-D-ribosyl)imidazole-4-carboxamide from 5-amino-1-(5-phospho-D-ribosyl)imidazole-4-carboxamide (10-formyl THF route): step 1/1.</text>
</comment>
<dbReference type="Pfam" id="PF01808">
    <property type="entry name" value="AICARFT_IMPCHas"/>
    <property type="match status" value="1"/>
</dbReference>
<dbReference type="GO" id="GO:0005829">
    <property type="term" value="C:cytosol"/>
    <property type="evidence" value="ECO:0007669"/>
    <property type="project" value="UniProtKB-SubCell"/>
</dbReference>
<name>A0A0C9Y230_9AGAR</name>
<dbReference type="FunFam" id="3.40.50.1380:FF:000003">
    <property type="entry name" value="Bifunctional purine biosynthesis protein"/>
    <property type="match status" value="1"/>
</dbReference>
<keyword evidence="9" id="KW-0511">Multifunctional enzyme</keyword>
<dbReference type="Gene3D" id="1.10.287.440">
    <property type="match status" value="1"/>
</dbReference>
<evidence type="ECO:0000256" key="8">
    <source>
        <dbReference type="ARBA" id="ARBA00022801"/>
    </source>
</evidence>
<comment type="subcellular location">
    <subcellularLocation>
        <location evidence="1">Cytoplasm</location>
        <location evidence="1">Cytosol</location>
    </subcellularLocation>
</comment>
<dbReference type="AlphaFoldDB" id="A0A0C9Y230"/>
<sequence>MSQPIALLSVYDKTDLLAFAKGLHDAGVRLLGSGGTAKKIRDAGIPIEDISDITKAPEMLGGRVKTLHPAVHGGILARNIPSDSDDLKAQNISPISIVVCNLYPFSETIAKPNCTLADAVEEVDIGGVTLLRAAAKNHERVSVLSDPKDYTTFLGAWKDGKGDVGQGLRASLALKAFEVTAQYDEAISGYFREQYASAELPAEKLAGPVQRIALRYGANPHQKPAQAYVSEGELPFKVLSGSPGYINLLDALNSYALVKELQEALGLPAAASFKHVSPAGAAVGVELTETEKKVYGVDDLKEPLTPLASAYARARGADRMSSYGDFVALSAPCDFATARIISREVSDGIIAPGYTDEALDMLKKKKAGKYCVLQIDPGYVPPSIETKQVYGIHLQQRRNDSKIEPSLFQNIVTKNKELPSSAVTDLIVATLALKYTQSNSVAYAFHGSIIGIGAGQQSRIHCTRLAGGKADLWWLRHHPRVLALPFKKGVKRADKTNGIDLFVSGEVLEGGEKEQWESLFEGEVPALEEEEKREWANKLDGVACSSDAFFPFSDNVHRARKSGVRYLAAPSGSIMDEECVKAADEHEIVFAHTSLRLFHH</sequence>
<dbReference type="SMART" id="SM00798">
    <property type="entry name" value="AICARFT_IMPCHas"/>
    <property type="match status" value="1"/>
</dbReference>
<dbReference type="CDD" id="cd01421">
    <property type="entry name" value="IMPCH"/>
    <property type="match status" value="1"/>
</dbReference>
<comment type="similarity">
    <text evidence="4">Belongs to the PurH family.</text>
</comment>
<dbReference type="NCBIfam" id="NF005492">
    <property type="entry name" value="PRK07106.1"/>
    <property type="match status" value="1"/>
</dbReference>
<dbReference type="EMBL" id="KN838545">
    <property type="protein sequence ID" value="KIK07904.1"/>
    <property type="molecule type" value="Genomic_DNA"/>
</dbReference>
<dbReference type="SMART" id="SM00851">
    <property type="entry name" value="MGS"/>
    <property type="match status" value="1"/>
</dbReference>
<dbReference type="HOGENOM" id="CLU_016316_3_2_1"/>
<keyword evidence="7" id="KW-0658">Purine biosynthesis</keyword>
<keyword evidence="12" id="KW-1185">Reference proteome</keyword>
<evidence type="ECO:0000256" key="5">
    <source>
        <dbReference type="ARBA" id="ARBA00022490"/>
    </source>
</evidence>
<organism evidence="11 12">
    <name type="scientific">Laccaria amethystina LaAM-08-1</name>
    <dbReference type="NCBI Taxonomy" id="1095629"/>
    <lineage>
        <taxon>Eukaryota</taxon>
        <taxon>Fungi</taxon>
        <taxon>Dikarya</taxon>
        <taxon>Basidiomycota</taxon>
        <taxon>Agaricomycotina</taxon>
        <taxon>Agaricomycetes</taxon>
        <taxon>Agaricomycetidae</taxon>
        <taxon>Agaricales</taxon>
        <taxon>Agaricineae</taxon>
        <taxon>Hydnangiaceae</taxon>
        <taxon>Laccaria</taxon>
    </lineage>
</organism>
<dbReference type="GO" id="GO:0006189">
    <property type="term" value="P:'de novo' IMP biosynthetic process"/>
    <property type="evidence" value="ECO:0007669"/>
    <property type="project" value="UniProtKB-UniPathway"/>
</dbReference>
<dbReference type="PROSITE" id="PS51855">
    <property type="entry name" value="MGS"/>
    <property type="match status" value="1"/>
</dbReference>
<evidence type="ECO:0000256" key="7">
    <source>
        <dbReference type="ARBA" id="ARBA00022755"/>
    </source>
</evidence>
<evidence type="ECO:0000256" key="3">
    <source>
        <dbReference type="ARBA" id="ARBA00004954"/>
    </source>
</evidence>
<dbReference type="HAMAP" id="MF_00139">
    <property type="entry name" value="PurH"/>
    <property type="match status" value="1"/>
</dbReference>
<dbReference type="GO" id="GO:0004643">
    <property type="term" value="F:phosphoribosylaminoimidazolecarboxamide formyltransferase activity"/>
    <property type="evidence" value="ECO:0007669"/>
    <property type="project" value="InterPro"/>
</dbReference>
<dbReference type="GO" id="GO:0003937">
    <property type="term" value="F:IMP cyclohydrolase activity"/>
    <property type="evidence" value="ECO:0007669"/>
    <property type="project" value="InterPro"/>
</dbReference>
<proteinExistence type="inferred from homology"/>
<feature type="domain" description="MGS-like" evidence="10">
    <location>
        <begin position="1"/>
        <end position="145"/>
    </location>
</feature>
<dbReference type="PIRSF" id="PIRSF000414">
    <property type="entry name" value="AICARFT_IMPCHas"/>
    <property type="match status" value="1"/>
</dbReference>
<dbReference type="Pfam" id="PF02142">
    <property type="entry name" value="MGS"/>
    <property type="match status" value="1"/>
</dbReference>
<dbReference type="InterPro" id="IPR002695">
    <property type="entry name" value="PurH-like"/>
</dbReference>
<evidence type="ECO:0000259" key="10">
    <source>
        <dbReference type="PROSITE" id="PS51855"/>
    </source>
</evidence>
<dbReference type="Gene3D" id="3.40.140.20">
    <property type="match status" value="2"/>
</dbReference>
<keyword evidence="5" id="KW-0963">Cytoplasm</keyword>
<dbReference type="InterPro" id="IPR036914">
    <property type="entry name" value="MGS-like_dom_sf"/>
</dbReference>
<dbReference type="InterPro" id="IPR024050">
    <property type="entry name" value="AICAR_Tfase_insert_dom_sf"/>
</dbReference>
<evidence type="ECO:0000256" key="1">
    <source>
        <dbReference type="ARBA" id="ARBA00004514"/>
    </source>
</evidence>
<dbReference type="NCBIfam" id="TIGR00355">
    <property type="entry name" value="purH"/>
    <property type="match status" value="1"/>
</dbReference>
<dbReference type="UniPathway" id="UPA00074">
    <property type="reaction ID" value="UER00133"/>
</dbReference>
<evidence type="ECO:0000256" key="9">
    <source>
        <dbReference type="ARBA" id="ARBA00023268"/>
    </source>
</evidence>
<accession>A0A0C9Y230</accession>
<gene>
    <name evidence="11" type="ORF">K443DRAFT_673136</name>
</gene>
<reference evidence="11 12" key="1">
    <citation type="submission" date="2014-04" db="EMBL/GenBank/DDBJ databases">
        <authorList>
            <consortium name="DOE Joint Genome Institute"/>
            <person name="Kuo A."/>
            <person name="Kohler A."/>
            <person name="Nagy L.G."/>
            <person name="Floudas D."/>
            <person name="Copeland A."/>
            <person name="Barry K.W."/>
            <person name="Cichocki N."/>
            <person name="Veneault-Fourrey C."/>
            <person name="LaButti K."/>
            <person name="Lindquist E.A."/>
            <person name="Lipzen A."/>
            <person name="Lundell T."/>
            <person name="Morin E."/>
            <person name="Murat C."/>
            <person name="Sun H."/>
            <person name="Tunlid A."/>
            <person name="Henrissat B."/>
            <person name="Grigoriev I.V."/>
            <person name="Hibbett D.S."/>
            <person name="Martin F."/>
            <person name="Nordberg H.P."/>
            <person name="Cantor M.N."/>
            <person name="Hua S.X."/>
        </authorList>
    </citation>
    <scope>NUCLEOTIDE SEQUENCE [LARGE SCALE GENOMIC DNA]</scope>
    <source>
        <strain evidence="11 12">LaAM-08-1</strain>
    </source>
</reference>
<dbReference type="InterPro" id="IPR016193">
    <property type="entry name" value="Cytidine_deaminase-like"/>
</dbReference>
<dbReference type="Proteomes" id="UP000054477">
    <property type="component" value="Unassembled WGS sequence"/>
</dbReference>
<dbReference type="SUPFAM" id="SSF53927">
    <property type="entry name" value="Cytidine deaminase-like"/>
    <property type="match status" value="1"/>
</dbReference>
<dbReference type="OrthoDB" id="6017153at2759"/>
<dbReference type="InterPro" id="IPR011607">
    <property type="entry name" value="MGS-like_dom"/>
</dbReference>
<dbReference type="PANTHER" id="PTHR11692">
    <property type="entry name" value="BIFUNCTIONAL PURINE BIOSYNTHESIS PROTEIN PURH"/>
    <property type="match status" value="1"/>
</dbReference>
<evidence type="ECO:0000256" key="2">
    <source>
        <dbReference type="ARBA" id="ARBA00004844"/>
    </source>
</evidence>
<dbReference type="Gene3D" id="3.40.50.1380">
    <property type="entry name" value="Methylglyoxal synthase-like domain"/>
    <property type="match status" value="1"/>
</dbReference>
<dbReference type="SUPFAM" id="SSF52335">
    <property type="entry name" value="Methylglyoxal synthase-like"/>
    <property type="match status" value="1"/>
</dbReference>
<dbReference type="STRING" id="1095629.A0A0C9Y230"/>
<dbReference type="InterPro" id="IPR024051">
    <property type="entry name" value="AICAR_Tfase_dup_dom_sf"/>
</dbReference>
<evidence type="ECO:0000256" key="6">
    <source>
        <dbReference type="ARBA" id="ARBA00022679"/>
    </source>
</evidence>
<reference evidence="12" key="2">
    <citation type="submission" date="2015-01" db="EMBL/GenBank/DDBJ databases">
        <title>Evolutionary Origins and Diversification of the Mycorrhizal Mutualists.</title>
        <authorList>
            <consortium name="DOE Joint Genome Institute"/>
            <consortium name="Mycorrhizal Genomics Consortium"/>
            <person name="Kohler A."/>
            <person name="Kuo A."/>
            <person name="Nagy L.G."/>
            <person name="Floudas D."/>
            <person name="Copeland A."/>
            <person name="Barry K.W."/>
            <person name="Cichocki N."/>
            <person name="Veneault-Fourrey C."/>
            <person name="LaButti K."/>
            <person name="Lindquist E.A."/>
            <person name="Lipzen A."/>
            <person name="Lundell T."/>
            <person name="Morin E."/>
            <person name="Murat C."/>
            <person name="Riley R."/>
            <person name="Ohm R."/>
            <person name="Sun H."/>
            <person name="Tunlid A."/>
            <person name="Henrissat B."/>
            <person name="Grigoriev I.V."/>
            <person name="Hibbett D.S."/>
            <person name="Martin F."/>
        </authorList>
    </citation>
    <scope>NUCLEOTIDE SEQUENCE [LARGE SCALE GENOMIC DNA]</scope>
    <source>
        <strain evidence="12">LaAM-08-1</strain>
    </source>
</reference>
<keyword evidence="6" id="KW-0808">Transferase</keyword>
<dbReference type="FunFam" id="3.40.140.20:FF:000003">
    <property type="entry name" value="Bifunctional purine biosynthesis protein"/>
    <property type="match status" value="1"/>
</dbReference>
<dbReference type="PANTHER" id="PTHR11692:SF0">
    <property type="entry name" value="BIFUNCTIONAL PURINE BIOSYNTHESIS PROTEIN ATIC"/>
    <property type="match status" value="1"/>
</dbReference>
<protein>
    <submittedName>
        <fullName evidence="11">Unplaced genomic scaffold K443scaffold_10, whole genome shotgun sequence</fullName>
    </submittedName>
</protein>